<protein>
    <submittedName>
        <fullName evidence="2">Uncharacterized protein</fullName>
    </submittedName>
</protein>
<feature type="region of interest" description="Disordered" evidence="1">
    <location>
        <begin position="1"/>
        <end position="33"/>
    </location>
</feature>
<name>A0ABC8UWU8_9AQUA</name>
<keyword evidence="3" id="KW-1185">Reference proteome</keyword>
<sequence length="63" mass="7307">LLERSSESKHTYASPSKGSRARVRKTPSTPRSRLIYTFPGRRELVFHQFPDQTRVLGRESKYG</sequence>
<evidence type="ECO:0000313" key="2">
    <source>
        <dbReference type="EMBL" id="CAK9185525.1"/>
    </source>
</evidence>
<reference evidence="2 3" key="1">
    <citation type="submission" date="2024-02" db="EMBL/GenBank/DDBJ databases">
        <authorList>
            <person name="Vignale AGUSTIN F."/>
            <person name="Sosa J E."/>
            <person name="Modenutti C."/>
        </authorList>
    </citation>
    <scope>NUCLEOTIDE SEQUENCE [LARGE SCALE GENOMIC DNA]</scope>
</reference>
<evidence type="ECO:0000256" key="1">
    <source>
        <dbReference type="SAM" id="MobiDB-lite"/>
    </source>
</evidence>
<organism evidence="2 3">
    <name type="scientific">Ilex paraguariensis</name>
    <name type="common">yerba mate</name>
    <dbReference type="NCBI Taxonomy" id="185542"/>
    <lineage>
        <taxon>Eukaryota</taxon>
        <taxon>Viridiplantae</taxon>
        <taxon>Streptophyta</taxon>
        <taxon>Embryophyta</taxon>
        <taxon>Tracheophyta</taxon>
        <taxon>Spermatophyta</taxon>
        <taxon>Magnoliopsida</taxon>
        <taxon>eudicotyledons</taxon>
        <taxon>Gunneridae</taxon>
        <taxon>Pentapetalae</taxon>
        <taxon>asterids</taxon>
        <taxon>campanulids</taxon>
        <taxon>Aquifoliales</taxon>
        <taxon>Aquifoliaceae</taxon>
        <taxon>Ilex</taxon>
    </lineage>
</organism>
<feature type="compositionally biased region" description="Basic and acidic residues" evidence="1">
    <location>
        <begin position="1"/>
        <end position="10"/>
    </location>
</feature>
<dbReference type="AlphaFoldDB" id="A0ABC8UWU8"/>
<evidence type="ECO:0000313" key="3">
    <source>
        <dbReference type="Proteomes" id="UP001642360"/>
    </source>
</evidence>
<dbReference type="EMBL" id="CAUOFW020009357">
    <property type="protein sequence ID" value="CAK9185525.1"/>
    <property type="molecule type" value="Genomic_DNA"/>
</dbReference>
<comment type="caution">
    <text evidence="2">The sequence shown here is derived from an EMBL/GenBank/DDBJ whole genome shotgun (WGS) entry which is preliminary data.</text>
</comment>
<feature type="non-terminal residue" evidence="2">
    <location>
        <position position="1"/>
    </location>
</feature>
<dbReference type="Proteomes" id="UP001642360">
    <property type="component" value="Unassembled WGS sequence"/>
</dbReference>
<accession>A0ABC8UWU8</accession>
<proteinExistence type="predicted"/>
<gene>
    <name evidence="2" type="ORF">ILEXP_LOCUS55934</name>
</gene>